<dbReference type="InterPro" id="IPR000683">
    <property type="entry name" value="Gfo/Idh/MocA-like_OxRdtase_N"/>
</dbReference>
<evidence type="ECO:0000259" key="3">
    <source>
        <dbReference type="Pfam" id="PF01408"/>
    </source>
</evidence>
<dbReference type="AlphaFoldDB" id="A0A9D2DQS7"/>
<feature type="domain" description="GFO/IDH/MocA-like oxidoreductase" evidence="4">
    <location>
        <begin position="158"/>
        <end position="268"/>
    </location>
</feature>
<dbReference type="Gene3D" id="3.40.50.720">
    <property type="entry name" value="NAD(P)-binding Rossmann-like Domain"/>
    <property type="match status" value="1"/>
</dbReference>
<dbReference type="PANTHER" id="PTHR22604">
    <property type="entry name" value="OXIDOREDUCTASES"/>
    <property type="match status" value="1"/>
</dbReference>
<dbReference type="EMBL" id="DXBU01000017">
    <property type="protein sequence ID" value="HIZ21416.1"/>
    <property type="molecule type" value="Genomic_DNA"/>
</dbReference>
<evidence type="ECO:0000256" key="2">
    <source>
        <dbReference type="ARBA" id="ARBA00023002"/>
    </source>
</evidence>
<evidence type="ECO:0000259" key="4">
    <source>
        <dbReference type="Pfam" id="PF22725"/>
    </source>
</evidence>
<dbReference type="SUPFAM" id="SSF51735">
    <property type="entry name" value="NAD(P)-binding Rossmann-fold domains"/>
    <property type="match status" value="1"/>
</dbReference>
<dbReference type="InterPro" id="IPR055170">
    <property type="entry name" value="GFO_IDH_MocA-like_dom"/>
</dbReference>
<dbReference type="Pfam" id="PF01408">
    <property type="entry name" value="GFO_IDH_MocA"/>
    <property type="match status" value="1"/>
</dbReference>
<dbReference type="Gene3D" id="3.30.360.10">
    <property type="entry name" value="Dihydrodipicolinate Reductase, domain 2"/>
    <property type="match status" value="1"/>
</dbReference>
<evidence type="ECO:0000313" key="6">
    <source>
        <dbReference type="Proteomes" id="UP000824041"/>
    </source>
</evidence>
<accession>A0A9D2DQS7</accession>
<reference evidence="5" key="1">
    <citation type="journal article" date="2021" name="PeerJ">
        <title>Extensive microbial diversity within the chicken gut microbiome revealed by metagenomics and culture.</title>
        <authorList>
            <person name="Gilroy R."/>
            <person name="Ravi A."/>
            <person name="Getino M."/>
            <person name="Pursley I."/>
            <person name="Horton D.L."/>
            <person name="Alikhan N.F."/>
            <person name="Baker D."/>
            <person name="Gharbi K."/>
            <person name="Hall N."/>
            <person name="Watson M."/>
            <person name="Adriaenssens E.M."/>
            <person name="Foster-Nyarko E."/>
            <person name="Jarju S."/>
            <person name="Secka A."/>
            <person name="Antonio M."/>
            <person name="Oren A."/>
            <person name="Chaudhuri R.R."/>
            <person name="La Ragione R."/>
            <person name="Hildebrand F."/>
            <person name="Pallen M.J."/>
        </authorList>
    </citation>
    <scope>NUCLEOTIDE SEQUENCE</scope>
    <source>
        <strain evidence="5">14324</strain>
    </source>
</reference>
<comment type="caution">
    <text evidence="5">The sequence shown here is derived from an EMBL/GenBank/DDBJ whole genome shotgun (WGS) entry which is preliminary data.</text>
</comment>
<dbReference type="InterPro" id="IPR050984">
    <property type="entry name" value="Gfo/Idh/MocA_domain"/>
</dbReference>
<evidence type="ECO:0000313" key="5">
    <source>
        <dbReference type="EMBL" id="HIZ21416.1"/>
    </source>
</evidence>
<dbReference type="SUPFAM" id="SSF55347">
    <property type="entry name" value="Glyceraldehyde-3-phosphate dehydrogenase-like, C-terminal domain"/>
    <property type="match status" value="1"/>
</dbReference>
<organism evidence="5 6">
    <name type="scientific">Candidatus Blautia faecigallinarum</name>
    <dbReference type="NCBI Taxonomy" id="2838488"/>
    <lineage>
        <taxon>Bacteria</taxon>
        <taxon>Bacillati</taxon>
        <taxon>Bacillota</taxon>
        <taxon>Clostridia</taxon>
        <taxon>Lachnospirales</taxon>
        <taxon>Lachnospiraceae</taxon>
        <taxon>Blautia</taxon>
    </lineage>
</organism>
<evidence type="ECO:0000256" key="1">
    <source>
        <dbReference type="ARBA" id="ARBA00010928"/>
    </source>
</evidence>
<proteinExistence type="inferred from homology"/>
<gene>
    <name evidence="5" type="ORF">IAA21_01280</name>
</gene>
<dbReference type="GO" id="GO:0000166">
    <property type="term" value="F:nucleotide binding"/>
    <property type="evidence" value="ECO:0007669"/>
    <property type="project" value="InterPro"/>
</dbReference>
<dbReference type="Pfam" id="PF22725">
    <property type="entry name" value="GFO_IDH_MocA_C3"/>
    <property type="match status" value="1"/>
</dbReference>
<dbReference type="PANTHER" id="PTHR22604:SF105">
    <property type="entry name" value="TRANS-1,2-DIHYDROBENZENE-1,2-DIOL DEHYDROGENASE"/>
    <property type="match status" value="1"/>
</dbReference>
<dbReference type="GO" id="GO:0016491">
    <property type="term" value="F:oxidoreductase activity"/>
    <property type="evidence" value="ECO:0007669"/>
    <property type="project" value="UniProtKB-KW"/>
</dbReference>
<dbReference type="Proteomes" id="UP000824041">
    <property type="component" value="Unassembled WGS sequence"/>
</dbReference>
<name>A0A9D2DQS7_9FIRM</name>
<dbReference type="InterPro" id="IPR036291">
    <property type="entry name" value="NAD(P)-bd_dom_sf"/>
</dbReference>
<comment type="similarity">
    <text evidence="1">Belongs to the Gfo/Idh/MocA family.</text>
</comment>
<sequence>MKIGILGAGRIAIKMAETIKGLEKPENMERAIAQMYPDRKAGDTMQPLPQVERTAVAARELERAKKFADEYGFHKAYGSYEELLADPEIELVYIALPHSHHCEWTKAALEAGKNVLCEKAFAMNEEEAREMLELAEKKNLLLTEAIWTRYMPARKMIDDIIERGEIGQVHSLSANLGYPVTHKERVMKPELGGGAMLDLTVYPLNFASMVFGDKIKGFSASCIMDKSGVDGQDQVTIAYEDGKAAVLSSSMYTMTDRTGWIFGDKGMMEVQNINNPEAIRLYECEDGGSPRVTKEYSIPPQISGYEYEVVSCALALMEGKTECVEMPHSETIEIMRQMDEIRKSWKAF</sequence>
<feature type="domain" description="Gfo/Idh/MocA-like oxidoreductase N-terminal" evidence="3">
    <location>
        <begin position="2"/>
        <end position="143"/>
    </location>
</feature>
<keyword evidence="2" id="KW-0560">Oxidoreductase</keyword>
<reference evidence="5" key="2">
    <citation type="submission" date="2021-04" db="EMBL/GenBank/DDBJ databases">
        <authorList>
            <person name="Gilroy R."/>
        </authorList>
    </citation>
    <scope>NUCLEOTIDE SEQUENCE</scope>
    <source>
        <strain evidence="5">14324</strain>
    </source>
</reference>
<protein>
    <submittedName>
        <fullName evidence="5">Gfo/Idh/MocA family oxidoreductase</fullName>
    </submittedName>
</protein>